<feature type="region of interest" description="Disordered" evidence="1">
    <location>
        <begin position="407"/>
        <end position="430"/>
    </location>
</feature>
<reference evidence="2 3" key="1">
    <citation type="submission" date="2016-03" db="EMBL/GenBank/DDBJ databases">
        <authorList>
            <person name="Ploux O."/>
        </authorList>
    </citation>
    <scope>NUCLEOTIDE SEQUENCE [LARGE SCALE GENOMIC DNA]</scope>
    <source>
        <strain evidence="2 3">UAMH 11012</strain>
    </source>
</reference>
<feature type="region of interest" description="Disordered" evidence="1">
    <location>
        <begin position="445"/>
        <end position="508"/>
    </location>
</feature>
<dbReference type="AlphaFoldDB" id="A0A1L7X0H8"/>
<protein>
    <submittedName>
        <fullName evidence="2">Uncharacterized protein</fullName>
    </submittedName>
</protein>
<name>A0A1L7X0H8_9HELO</name>
<dbReference type="EMBL" id="FJOG01000012">
    <property type="protein sequence ID" value="CZR58520.1"/>
    <property type="molecule type" value="Genomic_DNA"/>
</dbReference>
<organism evidence="2 3">
    <name type="scientific">Phialocephala subalpina</name>
    <dbReference type="NCBI Taxonomy" id="576137"/>
    <lineage>
        <taxon>Eukaryota</taxon>
        <taxon>Fungi</taxon>
        <taxon>Dikarya</taxon>
        <taxon>Ascomycota</taxon>
        <taxon>Pezizomycotina</taxon>
        <taxon>Leotiomycetes</taxon>
        <taxon>Helotiales</taxon>
        <taxon>Mollisiaceae</taxon>
        <taxon>Phialocephala</taxon>
        <taxon>Phialocephala fortinii species complex</taxon>
    </lineage>
</organism>
<dbReference type="OrthoDB" id="3550792at2759"/>
<evidence type="ECO:0000256" key="1">
    <source>
        <dbReference type="SAM" id="MobiDB-lite"/>
    </source>
</evidence>
<keyword evidence="3" id="KW-1185">Reference proteome</keyword>
<feature type="compositionally biased region" description="Polar residues" evidence="1">
    <location>
        <begin position="453"/>
        <end position="471"/>
    </location>
</feature>
<dbReference type="STRING" id="576137.A0A1L7X0H8"/>
<gene>
    <name evidence="2" type="ORF">PAC_08412</name>
</gene>
<evidence type="ECO:0000313" key="2">
    <source>
        <dbReference type="EMBL" id="CZR58520.1"/>
    </source>
</evidence>
<evidence type="ECO:0000313" key="3">
    <source>
        <dbReference type="Proteomes" id="UP000184330"/>
    </source>
</evidence>
<dbReference type="Proteomes" id="UP000184330">
    <property type="component" value="Unassembled WGS sequence"/>
</dbReference>
<proteinExistence type="predicted"/>
<sequence length="665" mass="74392">MGPKKRQRNQTVSAICASLGYSSDRNKDERYRGKLSNPVRDFCKTFKEDLLRPADFSSPKEVDTLDCATAFAAKNQHLFPDTKIAQERNWPIYRLHRDRIRNGLARLICSQEKIKKKNIDYENAKVSLMLAADIKYKLTGIQAAKKQDDPLIPRQASVMNAANLHSKPMLNAVNSPLRNSNPPPARPNRIDALEKEIEVNTPGLASPEKDNSDIVSIWIFDHLDLIYPPIQRVKSHSNCWLLGFGAECPPDIEAHAYRYLHDNDLYDSSNGAAIKNMVHHMKIEFNVGESGMNDEMIFTKCQSIIKNAVNKWRDDDLFEGDGFLTRPKGDSGHDTWVKTPVFESAWRTRRALWSAKSKAPGNGIGKDLPATRASEDIPRSPKRVAQPLDDESDVDLFEGWESIYRQTKRRKSDGTGSTVSPPPSPIITRNEDGFLFVNSPIPDRAPTAKMCTPRNSTPAISSQSSVRSMSTELAIRSSPARPRIPTQETTTASHPNAAMGPLKPKSTQAAPSVLGLKRIPSNRIPAPGPVSTPQNRNVASPANKAVASEVNNRRPLWFALPGPTGDPETSPNKLVSITAFKESSRSDFFKLVATRAGLTLAELAFIRFRCAWGGRKATVVNRFTTEEQWTEIKETEILERYRMAQVELPKQEKFHVWIFCNDTSE</sequence>
<accession>A0A1L7X0H8</accession>
<feature type="region of interest" description="Disordered" evidence="1">
    <location>
        <begin position="357"/>
        <end position="390"/>
    </location>
</feature>